<dbReference type="EMBL" id="APSA01000007">
    <property type="protein sequence ID" value="ENX37064.1"/>
    <property type="molecule type" value="Genomic_DNA"/>
</dbReference>
<dbReference type="AlphaFoldDB" id="N9PUA2"/>
<comment type="caution">
    <text evidence="1">The sequence shown here is derived from an EMBL/GenBank/DDBJ whole genome shotgun (WGS) entry which is preliminary data.</text>
</comment>
<accession>N9PUA2</accession>
<evidence type="ECO:0000313" key="1">
    <source>
        <dbReference type="EMBL" id="ENX37064.1"/>
    </source>
</evidence>
<name>N9PUA2_9GAMM</name>
<sequence>MKSVKYTLVFICFFNGWLFLKKILILSISTVASGSVFSADDLLAKPQSILVLQKEDTQLELKNDQQVDFFESFKQQEQDQINQRIQDLESLQEIQANTANMSPHDRAQYYLEHRHYGALDAHGNGQQLSSLEKARNRGVISNRDYQQKIVKYNPSPIAHRSDQFKLTIPIGE</sequence>
<protein>
    <submittedName>
        <fullName evidence="1">Uncharacterized protein</fullName>
    </submittedName>
</protein>
<dbReference type="PATRIC" id="fig|1217698.3.peg.2340"/>
<reference evidence="1 2" key="1">
    <citation type="submission" date="2013-02" db="EMBL/GenBank/DDBJ databases">
        <title>The Genome Sequence of Acinetobacter sp. NIPH 3623.</title>
        <authorList>
            <consortium name="The Broad Institute Genome Sequencing Platform"/>
            <consortium name="The Broad Institute Genome Sequencing Center for Infectious Disease"/>
            <person name="Cerqueira G."/>
            <person name="Feldgarden M."/>
            <person name="Courvalin P."/>
            <person name="Perichon B."/>
            <person name="Grillot-Courvalin C."/>
            <person name="Clermont D."/>
            <person name="Rocha E."/>
            <person name="Yoon E.-J."/>
            <person name="Nemec A."/>
            <person name="Walker B."/>
            <person name="Young S.K."/>
            <person name="Zeng Q."/>
            <person name="Gargeya S."/>
            <person name="Fitzgerald M."/>
            <person name="Haas B."/>
            <person name="Abouelleil A."/>
            <person name="Alvarado L."/>
            <person name="Arachchi H.M."/>
            <person name="Berlin A.M."/>
            <person name="Chapman S.B."/>
            <person name="Dewar J."/>
            <person name="Goldberg J."/>
            <person name="Griggs A."/>
            <person name="Gujja S."/>
            <person name="Hansen M."/>
            <person name="Howarth C."/>
            <person name="Imamovic A."/>
            <person name="Larimer J."/>
            <person name="McCowan C."/>
            <person name="Murphy C."/>
            <person name="Neiman D."/>
            <person name="Pearson M."/>
            <person name="Priest M."/>
            <person name="Roberts A."/>
            <person name="Saif S."/>
            <person name="Shea T."/>
            <person name="Sisk P."/>
            <person name="Sykes S."/>
            <person name="Wortman J."/>
            <person name="Nusbaum C."/>
            <person name="Birren B."/>
        </authorList>
    </citation>
    <scope>NUCLEOTIDE SEQUENCE [LARGE SCALE GENOMIC DNA]</scope>
    <source>
        <strain evidence="1 2">NIPH 3623</strain>
    </source>
</reference>
<proteinExistence type="predicted"/>
<gene>
    <name evidence="1" type="ORF">F888_02400</name>
</gene>
<dbReference type="Proteomes" id="UP000013200">
    <property type="component" value="Unassembled WGS sequence"/>
</dbReference>
<organism evidence="1 2">
    <name type="scientific">Acinetobacter courvalinii</name>
    <dbReference type="NCBI Taxonomy" id="280147"/>
    <lineage>
        <taxon>Bacteria</taxon>
        <taxon>Pseudomonadati</taxon>
        <taxon>Pseudomonadota</taxon>
        <taxon>Gammaproteobacteria</taxon>
        <taxon>Moraxellales</taxon>
        <taxon>Moraxellaceae</taxon>
        <taxon>Acinetobacter</taxon>
    </lineage>
</organism>
<keyword evidence="2" id="KW-1185">Reference proteome</keyword>
<dbReference type="HOGENOM" id="CLU_143961_0_0_6"/>
<evidence type="ECO:0000313" key="2">
    <source>
        <dbReference type="Proteomes" id="UP000013200"/>
    </source>
</evidence>